<protein>
    <submittedName>
        <fullName evidence="1">Uncharacterized protein</fullName>
    </submittedName>
</protein>
<organism evidence="1 2">
    <name type="scientific">Seminavis robusta</name>
    <dbReference type="NCBI Taxonomy" id="568900"/>
    <lineage>
        <taxon>Eukaryota</taxon>
        <taxon>Sar</taxon>
        <taxon>Stramenopiles</taxon>
        <taxon>Ochrophyta</taxon>
        <taxon>Bacillariophyta</taxon>
        <taxon>Bacillariophyceae</taxon>
        <taxon>Bacillariophycidae</taxon>
        <taxon>Naviculales</taxon>
        <taxon>Naviculaceae</taxon>
        <taxon>Seminavis</taxon>
    </lineage>
</organism>
<sequence>MMNSVAEMIKKHNMDAISLLRSGEIAESIQTFKSALRAIQSGLPNEPDYAAFVEHERAVLPPSSLPPVRTVSIVDNEEALANLLADSPALLDFYPRVFQMLSPSCVASHTRSIVVLLYNMAVALDYQGILVDDASAALTFQASARQLYDSALQFASTHWDKEDMTAMRGVILAVVNNLGRLQSLRLAFQETRFCVKLAMELMRSWDAMNHIDNEDVVKLGMSVGPFYLLNKDILTVAPSA</sequence>
<evidence type="ECO:0000313" key="2">
    <source>
        <dbReference type="Proteomes" id="UP001153069"/>
    </source>
</evidence>
<dbReference type="EMBL" id="CAICTM010000005">
    <property type="protein sequence ID" value="CAB9496419.1"/>
    <property type="molecule type" value="Genomic_DNA"/>
</dbReference>
<proteinExistence type="predicted"/>
<dbReference type="Proteomes" id="UP001153069">
    <property type="component" value="Unassembled WGS sequence"/>
</dbReference>
<name>A0A9N8D5E6_9STRA</name>
<gene>
    <name evidence="1" type="ORF">SEMRO_5_G003940.1</name>
</gene>
<dbReference type="AlphaFoldDB" id="A0A9N8D5E6"/>
<comment type="caution">
    <text evidence="1">The sequence shown here is derived from an EMBL/GenBank/DDBJ whole genome shotgun (WGS) entry which is preliminary data.</text>
</comment>
<evidence type="ECO:0000313" key="1">
    <source>
        <dbReference type="EMBL" id="CAB9496419.1"/>
    </source>
</evidence>
<keyword evidence="2" id="KW-1185">Reference proteome</keyword>
<accession>A0A9N8D5E6</accession>
<reference evidence="1" key="1">
    <citation type="submission" date="2020-06" db="EMBL/GenBank/DDBJ databases">
        <authorList>
            <consortium name="Plant Systems Biology data submission"/>
        </authorList>
    </citation>
    <scope>NUCLEOTIDE SEQUENCE</scope>
    <source>
        <strain evidence="1">D6</strain>
    </source>
</reference>